<evidence type="ECO:0000256" key="1">
    <source>
        <dbReference type="ARBA" id="ARBA00011073"/>
    </source>
</evidence>
<name>A0A8T8SI46_9BASI</name>
<dbReference type="Gene3D" id="2.60.40.10">
    <property type="entry name" value="Immunoglobulins"/>
    <property type="match status" value="1"/>
</dbReference>
<dbReference type="AlphaFoldDB" id="A0A8T8SI46"/>
<keyword evidence="2" id="KW-0732">Signal</keyword>
<protein>
    <recommendedName>
        <fullName evidence="3">C5a peptidase/Subtilisin-like protease SBT2-like Fn3-like domain-containing protein</fullName>
    </recommendedName>
</protein>
<organism evidence="4 5">
    <name type="scientific">Tilletia indica</name>
    <dbReference type="NCBI Taxonomy" id="43049"/>
    <lineage>
        <taxon>Eukaryota</taxon>
        <taxon>Fungi</taxon>
        <taxon>Dikarya</taxon>
        <taxon>Basidiomycota</taxon>
        <taxon>Ustilaginomycotina</taxon>
        <taxon>Exobasidiomycetes</taxon>
        <taxon>Tilletiales</taxon>
        <taxon>Tilletiaceae</taxon>
        <taxon>Tilletia</taxon>
    </lineage>
</organism>
<dbReference type="EMBL" id="LWDF02001057">
    <property type="protein sequence ID" value="KAE8240544.1"/>
    <property type="molecule type" value="Genomic_DNA"/>
</dbReference>
<dbReference type="Proteomes" id="UP000077521">
    <property type="component" value="Unassembled WGS sequence"/>
</dbReference>
<reference evidence="4" key="2">
    <citation type="journal article" date="2019" name="IMA Fungus">
        <title>Genome sequencing and comparison of five Tilletia species to identify candidate genes for the detection of regulated species infecting wheat.</title>
        <authorList>
            <person name="Nguyen H.D.T."/>
            <person name="Sultana T."/>
            <person name="Kesanakurti P."/>
            <person name="Hambleton S."/>
        </authorList>
    </citation>
    <scope>NUCLEOTIDE SEQUENCE</scope>
    <source>
        <strain evidence="4">DAOMC 236416</strain>
    </source>
</reference>
<proteinExistence type="inferred from homology"/>
<keyword evidence="5" id="KW-1185">Reference proteome</keyword>
<reference evidence="4" key="1">
    <citation type="submission" date="2016-04" db="EMBL/GenBank/DDBJ databases">
        <authorList>
            <person name="Nguyen H.D."/>
            <person name="Samba Siva P."/>
            <person name="Cullis J."/>
            <person name="Levesque C.A."/>
            <person name="Hambleton S."/>
        </authorList>
    </citation>
    <scope>NUCLEOTIDE SEQUENCE</scope>
    <source>
        <strain evidence="4">DAOMC 236416</strain>
    </source>
</reference>
<dbReference type="InterPro" id="IPR013783">
    <property type="entry name" value="Ig-like_fold"/>
</dbReference>
<evidence type="ECO:0000259" key="3">
    <source>
        <dbReference type="Pfam" id="PF06280"/>
    </source>
</evidence>
<evidence type="ECO:0000313" key="4">
    <source>
        <dbReference type="EMBL" id="KAE8240544.1"/>
    </source>
</evidence>
<dbReference type="InterPro" id="IPR010435">
    <property type="entry name" value="C5a/SBT2-like_Fn3"/>
</dbReference>
<evidence type="ECO:0000313" key="5">
    <source>
        <dbReference type="Proteomes" id="UP000077521"/>
    </source>
</evidence>
<evidence type="ECO:0000256" key="2">
    <source>
        <dbReference type="ARBA" id="ARBA00022729"/>
    </source>
</evidence>
<accession>A0A8T8SI46</accession>
<feature type="domain" description="C5a peptidase/Subtilisin-like protease SBT2-like Fn3-like" evidence="3">
    <location>
        <begin position="26"/>
        <end position="138"/>
    </location>
</feature>
<comment type="similarity">
    <text evidence="1">Belongs to the peptidase S8 family.</text>
</comment>
<comment type="caution">
    <text evidence="4">The sequence shown here is derived from an EMBL/GenBank/DDBJ whole genome shotgun (WGS) entry which is preliminary data.</text>
</comment>
<dbReference type="GO" id="GO:0004252">
    <property type="term" value="F:serine-type endopeptidase activity"/>
    <property type="evidence" value="ECO:0007669"/>
    <property type="project" value="InterPro"/>
</dbReference>
<dbReference type="GO" id="GO:0016020">
    <property type="term" value="C:membrane"/>
    <property type="evidence" value="ECO:0007669"/>
    <property type="project" value="InterPro"/>
</dbReference>
<dbReference type="Pfam" id="PF06280">
    <property type="entry name" value="fn3_5"/>
    <property type="match status" value="1"/>
</dbReference>
<gene>
    <name evidence="4" type="ORF">A4X13_0g7741</name>
</gene>
<sequence length="160" mass="17598">MMDVVFSTHRARKAVNTPTRTWPDRIEFNDTAYLNGTQMLTITNVGKEEQKFTISHLPAGTVYTFDNKFIINDLPLVLVSEDQAQLTFSPSSFTLAPEKSQAVVVTVKPPATSVSTLPVFSGHAQVQSNLEMGTLTVPSLGVAGSMYDIPVFNTTLKFER</sequence>